<accession>A0A0F9KG43</accession>
<proteinExistence type="predicted"/>
<evidence type="ECO:0000313" key="2">
    <source>
        <dbReference type="EMBL" id="KKM14250.1"/>
    </source>
</evidence>
<protein>
    <recommendedName>
        <fullName evidence="1">DNA mismatch repair protein MutS-like N-terminal domain-containing protein</fullName>
    </recommendedName>
</protein>
<feature type="non-terminal residue" evidence="2">
    <location>
        <position position="116"/>
    </location>
</feature>
<dbReference type="AlphaFoldDB" id="A0A0F9KG43"/>
<evidence type="ECO:0000259" key="1">
    <source>
        <dbReference type="Pfam" id="PF01624"/>
    </source>
</evidence>
<dbReference type="InterPro" id="IPR036678">
    <property type="entry name" value="MutS_con_dom_sf"/>
</dbReference>
<dbReference type="SUPFAM" id="SSF53150">
    <property type="entry name" value="DNA repair protein MutS, domain II"/>
    <property type="match status" value="1"/>
</dbReference>
<gene>
    <name evidence="2" type="ORF">LCGC14_1708040</name>
</gene>
<organism evidence="2">
    <name type="scientific">marine sediment metagenome</name>
    <dbReference type="NCBI Taxonomy" id="412755"/>
    <lineage>
        <taxon>unclassified sequences</taxon>
        <taxon>metagenomes</taxon>
        <taxon>ecological metagenomes</taxon>
    </lineage>
</organism>
<dbReference type="GO" id="GO:0030983">
    <property type="term" value="F:mismatched DNA binding"/>
    <property type="evidence" value="ECO:0007669"/>
    <property type="project" value="InterPro"/>
</dbReference>
<dbReference type="GO" id="GO:0005524">
    <property type="term" value="F:ATP binding"/>
    <property type="evidence" value="ECO:0007669"/>
    <property type="project" value="InterPro"/>
</dbReference>
<dbReference type="Gene3D" id="3.40.1170.10">
    <property type="entry name" value="DNA repair protein MutS, domain I"/>
    <property type="match status" value="1"/>
</dbReference>
<name>A0A0F9KG43_9ZZZZ</name>
<dbReference type="InterPro" id="IPR016151">
    <property type="entry name" value="DNA_mismatch_repair_MutS_N"/>
</dbReference>
<dbReference type="Pfam" id="PF01624">
    <property type="entry name" value="MutS_I"/>
    <property type="match status" value="1"/>
</dbReference>
<comment type="caution">
    <text evidence="2">The sequence shown here is derived from an EMBL/GenBank/DDBJ whole genome shotgun (WGS) entry which is preliminary data.</text>
</comment>
<reference evidence="2" key="1">
    <citation type="journal article" date="2015" name="Nature">
        <title>Complex archaea that bridge the gap between prokaryotes and eukaryotes.</title>
        <authorList>
            <person name="Spang A."/>
            <person name="Saw J.H."/>
            <person name="Jorgensen S.L."/>
            <person name="Zaremba-Niedzwiedzka K."/>
            <person name="Martijn J."/>
            <person name="Lind A.E."/>
            <person name="van Eijk R."/>
            <person name="Schleper C."/>
            <person name="Guy L."/>
            <person name="Ettema T.J."/>
        </authorList>
    </citation>
    <scope>NUCLEOTIDE SEQUENCE</scope>
</reference>
<feature type="domain" description="DNA mismatch repair protein MutS-like N-terminal" evidence="1">
    <location>
        <begin position="1"/>
        <end position="90"/>
    </location>
</feature>
<dbReference type="EMBL" id="LAZR01015193">
    <property type="protein sequence ID" value="KKM14250.1"/>
    <property type="molecule type" value="Genomic_DNA"/>
</dbReference>
<dbReference type="GO" id="GO:0006298">
    <property type="term" value="P:mismatch repair"/>
    <property type="evidence" value="ECO:0007669"/>
    <property type="project" value="InterPro"/>
</dbReference>
<sequence>MGDFYEMFFEDAELASKLLEITLTSRNKREPSPVPMCGVPAKAIQNYIRRLIDKGYKVAICDQIEAPSMDKGLVKRDVVRVITPGMIIENEFLDEKTNNYVLALALNNDAIGLSYL</sequence>
<dbReference type="InterPro" id="IPR007695">
    <property type="entry name" value="DNA_mismatch_repair_MutS-lik_N"/>
</dbReference>
<dbReference type="SUPFAM" id="SSF55271">
    <property type="entry name" value="DNA repair protein MutS, domain I"/>
    <property type="match status" value="1"/>
</dbReference>